<dbReference type="EMBL" id="PUHZ01000004">
    <property type="protein sequence ID" value="PQO47647.1"/>
    <property type="molecule type" value="Genomic_DNA"/>
</dbReference>
<protein>
    <recommendedName>
        <fullName evidence="3">DUF721 domain-containing protein</fullName>
    </recommendedName>
</protein>
<gene>
    <name evidence="1" type="ORF">C5Y93_03035</name>
</gene>
<evidence type="ECO:0000313" key="1">
    <source>
        <dbReference type="EMBL" id="PQO47647.1"/>
    </source>
</evidence>
<reference evidence="1 2" key="1">
    <citation type="submission" date="2018-02" db="EMBL/GenBank/DDBJ databases">
        <title>Comparative genomes isolates from brazilian mangrove.</title>
        <authorList>
            <person name="Araujo J.E."/>
            <person name="Taketani R.G."/>
            <person name="Silva M.C.P."/>
            <person name="Loureco M.V."/>
            <person name="Andreote F.D."/>
        </authorList>
    </citation>
    <scope>NUCLEOTIDE SEQUENCE [LARGE SCALE GENOMIC DNA]</scope>
    <source>
        <strain evidence="1 2">Nap-Phe MGV</strain>
    </source>
</reference>
<dbReference type="InterPro" id="IPR007922">
    <property type="entry name" value="DciA-like"/>
</dbReference>
<name>A0A2S8GT91_9BACT</name>
<evidence type="ECO:0008006" key="3">
    <source>
        <dbReference type="Google" id="ProtNLM"/>
    </source>
</evidence>
<dbReference type="OrthoDB" id="288111at2"/>
<organism evidence="1 2">
    <name type="scientific">Blastopirellula marina</name>
    <dbReference type="NCBI Taxonomy" id="124"/>
    <lineage>
        <taxon>Bacteria</taxon>
        <taxon>Pseudomonadati</taxon>
        <taxon>Planctomycetota</taxon>
        <taxon>Planctomycetia</taxon>
        <taxon>Pirellulales</taxon>
        <taxon>Pirellulaceae</taxon>
        <taxon>Blastopirellula</taxon>
    </lineage>
</organism>
<evidence type="ECO:0000313" key="2">
    <source>
        <dbReference type="Proteomes" id="UP000237819"/>
    </source>
</evidence>
<dbReference type="PANTHER" id="PTHR36456">
    <property type="entry name" value="UPF0232 PROTEIN SCO3875"/>
    <property type="match status" value="1"/>
</dbReference>
<sequence length="109" mass="12080">MKPRRNEPTGPRGPQGMGDLVAGLMARSGYAQIQSADALQEAWSQAAGQEIAAHSRAGNVNRGKFEVWVENSAISQAISFQKRQILKELQNILPDRRIEEIRIKVGRID</sequence>
<accession>A0A2S8GT91</accession>
<proteinExistence type="predicted"/>
<dbReference type="AlphaFoldDB" id="A0A2S8GT91"/>
<dbReference type="Pfam" id="PF05258">
    <property type="entry name" value="DciA"/>
    <property type="match status" value="1"/>
</dbReference>
<dbReference type="RefSeq" id="WP_105333907.1">
    <property type="nucleotide sequence ID" value="NZ_PUHZ01000004.1"/>
</dbReference>
<dbReference type="PANTHER" id="PTHR36456:SF1">
    <property type="entry name" value="UPF0232 PROTEIN SCO3875"/>
    <property type="match status" value="1"/>
</dbReference>
<dbReference type="Proteomes" id="UP000237819">
    <property type="component" value="Unassembled WGS sequence"/>
</dbReference>
<comment type="caution">
    <text evidence="1">The sequence shown here is derived from an EMBL/GenBank/DDBJ whole genome shotgun (WGS) entry which is preliminary data.</text>
</comment>